<dbReference type="Proteomes" id="UP000437709">
    <property type="component" value="Unassembled WGS sequence"/>
</dbReference>
<dbReference type="CDD" id="cd12124">
    <property type="entry name" value="Pgbs"/>
    <property type="match status" value="1"/>
</dbReference>
<organism evidence="2 3">
    <name type="scientific">Georgenia subflava</name>
    <dbReference type="NCBI Taxonomy" id="1622177"/>
    <lineage>
        <taxon>Bacteria</taxon>
        <taxon>Bacillati</taxon>
        <taxon>Actinomycetota</taxon>
        <taxon>Actinomycetes</taxon>
        <taxon>Micrococcales</taxon>
        <taxon>Bogoriellaceae</taxon>
        <taxon>Georgenia</taxon>
    </lineage>
</organism>
<dbReference type="OrthoDB" id="9780134at2"/>
<dbReference type="InterPro" id="IPR044398">
    <property type="entry name" value="Globin-sensor_dom"/>
</dbReference>
<dbReference type="AlphaFoldDB" id="A0A6N7EIY2"/>
<proteinExistence type="predicted"/>
<dbReference type="GO" id="GO:0019825">
    <property type="term" value="F:oxygen binding"/>
    <property type="evidence" value="ECO:0007669"/>
    <property type="project" value="InterPro"/>
</dbReference>
<evidence type="ECO:0000259" key="1">
    <source>
        <dbReference type="Pfam" id="PF11563"/>
    </source>
</evidence>
<evidence type="ECO:0000313" key="2">
    <source>
        <dbReference type="EMBL" id="MPV37033.1"/>
    </source>
</evidence>
<keyword evidence="3" id="KW-1185">Reference proteome</keyword>
<dbReference type="Gene3D" id="1.10.490.10">
    <property type="entry name" value="Globins"/>
    <property type="match status" value="1"/>
</dbReference>
<name>A0A6N7EIY2_9MICO</name>
<dbReference type="SUPFAM" id="SSF46458">
    <property type="entry name" value="Globin-like"/>
    <property type="match status" value="1"/>
</dbReference>
<comment type="caution">
    <text evidence="2">The sequence shown here is derived from an EMBL/GenBank/DDBJ whole genome shotgun (WGS) entry which is preliminary data.</text>
</comment>
<dbReference type="GO" id="GO:0020037">
    <property type="term" value="F:heme binding"/>
    <property type="evidence" value="ECO:0007669"/>
    <property type="project" value="InterPro"/>
</dbReference>
<dbReference type="InterPro" id="IPR009050">
    <property type="entry name" value="Globin-like_sf"/>
</dbReference>
<dbReference type="RefSeq" id="WP_152193687.1">
    <property type="nucleotide sequence ID" value="NZ_VUKD01000001.1"/>
</dbReference>
<dbReference type="InterPro" id="IPR012102">
    <property type="entry name" value="Protoglobin"/>
</dbReference>
<evidence type="ECO:0000313" key="3">
    <source>
        <dbReference type="Proteomes" id="UP000437709"/>
    </source>
</evidence>
<dbReference type="EMBL" id="WHPC01000024">
    <property type="protein sequence ID" value="MPV37033.1"/>
    <property type="molecule type" value="Genomic_DNA"/>
</dbReference>
<dbReference type="Pfam" id="PF11563">
    <property type="entry name" value="Protoglobin"/>
    <property type="match status" value="1"/>
</dbReference>
<sequence length="192" mass="21946">MATTIPGYDYDAAAPSPVSAEELQQLRENVLFGPDDEVALKQAGDVLSDQVEDVLDVWYDFVGSHRHLLHPFTGADGEPHDDYLARVRTRFGQWIRDTCERPYDARWLAYQEEIALRHTPARKNRTDAVESTSYVPLRHVITLIYPITATIRPFLEKSGLPAETVEAMHEAWRKSVILQVALWSRPYAAQLW</sequence>
<dbReference type="InterPro" id="IPR012292">
    <property type="entry name" value="Globin/Proto"/>
</dbReference>
<feature type="domain" description="Globin-sensor" evidence="1">
    <location>
        <begin position="20"/>
        <end position="189"/>
    </location>
</feature>
<accession>A0A6N7EIY2</accession>
<protein>
    <submittedName>
        <fullName evidence="2">Protogloblin ApPgb</fullName>
    </submittedName>
</protein>
<reference evidence="2 3" key="1">
    <citation type="submission" date="2019-10" db="EMBL/GenBank/DDBJ databases">
        <title>Georgenia wutianyii sp. nov. and Georgenia yuyongxinii sp. nov. isolated from plateau pika (Ochotona curzoniae) in the Qinghai-Tibet plateau of China.</title>
        <authorList>
            <person name="Tian Z."/>
        </authorList>
    </citation>
    <scope>NUCLEOTIDE SEQUENCE [LARGE SCALE GENOMIC DNA]</scope>
    <source>
        <strain evidence="2 3">JCM 19765</strain>
    </source>
</reference>
<gene>
    <name evidence="2" type="ORF">GB881_08205</name>
</gene>